<evidence type="ECO:0000313" key="3">
    <source>
        <dbReference type="EMBL" id="NYJ33003.1"/>
    </source>
</evidence>
<organism evidence="3 4">
    <name type="scientific">Nocardiopsis aegyptia</name>
    <dbReference type="NCBI Taxonomy" id="220378"/>
    <lineage>
        <taxon>Bacteria</taxon>
        <taxon>Bacillati</taxon>
        <taxon>Actinomycetota</taxon>
        <taxon>Actinomycetes</taxon>
        <taxon>Streptosporangiales</taxon>
        <taxon>Nocardiopsidaceae</taxon>
        <taxon>Nocardiopsis</taxon>
    </lineage>
</organism>
<proteinExistence type="predicted"/>
<gene>
    <name evidence="3" type="ORF">HNR10_000884</name>
</gene>
<accession>A0A7Z0J8D9</accession>
<keyword evidence="4" id="KW-1185">Reference proteome</keyword>
<dbReference type="InterPro" id="IPR010839">
    <property type="entry name" value="AtuA_N"/>
</dbReference>
<name>A0A7Z0J8D9_9ACTN</name>
<sequence>MTDDLVIGCGAGFAADRAQPAVDLVERGGLDYLVLECLGERTVSLAALRGVSGSGPGYDPMLRRRLELLLEPLRRTGTRLVTNAGSADPVGAARMAHALARELGVPATVAAVHGDDVLDRIDTSAPAWEDGLPLDAHGELVSANAYVGADALMPALRGGADLVIAGRAADPSLFLAPLAHSLGWDADDTDAMAAGTLVGHLLECAGQVTGGFFADPGRKDVPDLARLGYPLARVAPDGTAVITKTPGTGGRVDRMTVIEQLLYEVTDPRAYLTPDVALDMTGAAVDDLGGDRVRVSGARGAPRPEDLKVSVGHRAGFRGEGEISYAGPGALARARLAGEVVRERLGDAVGRLRVEVIGVDALSGASADGHGGDGGGAGGGSGGGRGEPHECRLRVAGLARERSAAEAVAEEVAALYTSGPSGGGGTRVDTREVIGVLSTTIARGDVETGTVVFAAEEGA</sequence>
<dbReference type="PANTHER" id="PTHR47472">
    <property type="entry name" value="PROPIONYL-COA CARBOXYLASE"/>
    <property type="match status" value="1"/>
</dbReference>
<feature type="domain" description="Acyclic terpene utilisation N-terminal" evidence="2">
    <location>
        <begin position="6"/>
        <end position="448"/>
    </location>
</feature>
<evidence type="ECO:0000313" key="4">
    <source>
        <dbReference type="Proteomes" id="UP000572051"/>
    </source>
</evidence>
<dbReference type="Pfam" id="PF07287">
    <property type="entry name" value="AtuA"/>
    <property type="match status" value="1"/>
</dbReference>
<dbReference type="EMBL" id="JACCFS010000001">
    <property type="protein sequence ID" value="NYJ33003.1"/>
    <property type="molecule type" value="Genomic_DNA"/>
</dbReference>
<protein>
    <recommendedName>
        <fullName evidence="2">Acyclic terpene utilisation N-terminal domain-containing protein</fullName>
    </recommendedName>
</protein>
<dbReference type="RefSeq" id="WP_179821006.1">
    <property type="nucleotide sequence ID" value="NZ_JACCFS010000001.1"/>
</dbReference>
<dbReference type="AlphaFoldDB" id="A0A7Z0J8D9"/>
<evidence type="ECO:0000256" key="1">
    <source>
        <dbReference type="SAM" id="MobiDB-lite"/>
    </source>
</evidence>
<dbReference type="PANTHER" id="PTHR47472:SF1">
    <property type="entry name" value="DUF1446-DOMAIN-CONTAINING PROTEIN"/>
    <property type="match status" value="1"/>
</dbReference>
<reference evidence="3 4" key="1">
    <citation type="submission" date="2020-07" db="EMBL/GenBank/DDBJ databases">
        <title>Sequencing the genomes of 1000 actinobacteria strains.</title>
        <authorList>
            <person name="Klenk H.-P."/>
        </authorList>
    </citation>
    <scope>NUCLEOTIDE SEQUENCE [LARGE SCALE GENOMIC DNA]</scope>
    <source>
        <strain evidence="3 4">DSM 44442</strain>
    </source>
</reference>
<feature type="region of interest" description="Disordered" evidence="1">
    <location>
        <begin position="365"/>
        <end position="389"/>
    </location>
</feature>
<dbReference type="Proteomes" id="UP000572051">
    <property type="component" value="Unassembled WGS sequence"/>
</dbReference>
<feature type="compositionally biased region" description="Gly residues" evidence="1">
    <location>
        <begin position="372"/>
        <end position="385"/>
    </location>
</feature>
<comment type="caution">
    <text evidence="3">The sequence shown here is derived from an EMBL/GenBank/DDBJ whole genome shotgun (WGS) entry which is preliminary data.</text>
</comment>
<evidence type="ECO:0000259" key="2">
    <source>
        <dbReference type="Pfam" id="PF07287"/>
    </source>
</evidence>